<protein>
    <submittedName>
        <fullName evidence="1">Uncharacterized protein</fullName>
    </submittedName>
</protein>
<dbReference type="AlphaFoldDB" id="A0A8S0Y5K2"/>
<keyword evidence="2" id="KW-1185">Reference proteome</keyword>
<evidence type="ECO:0000313" key="2">
    <source>
        <dbReference type="Proteomes" id="UP000494216"/>
    </source>
</evidence>
<gene>
    <name evidence="1" type="ORF">METHB2_10108</name>
</gene>
<dbReference type="EMBL" id="CADCXN010000001">
    <property type="protein sequence ID" value="CAA9889268.1"/>
    <property type="molecule type" value="Genomic_DNA"/>
</dbReference>
<dbReference type="Proteomes" id="UP000494216">
    <property type="component" value="Unassembled WGS sequence"/>
</dbReference>
<proteinExistence type="predicted"/>
<comment type="caution">
    <text evidence="1">The sequence shown here is derived from an EMBL/GenBank/DDBJ whole genome shotgun (WGS) entry which is preliminary data.</text>
</comment>
<reference evidence="1 2" key="1">
    <citation type="submission" date="2020-02" db="EMBL/GenBank/DDBJ databases">
        <authorList>
            <person name="Hogendoorn C."/>
        </authorList>
    </citation>
    <scope>NUCLEOTIDE SEQUENCE [LARGE SCALE GENOMIC DNA]</scope>
    <source>
        <strain evidence="1">METHB21</strain>
    </source>
</reference>
<organism evidence="1 2">
    <name type="scientific">Candidatus Methylobacter favarea</name>
    <dbReference type="NCBI Taxonomy" id="2707345"/>
    <lineage>
        <taxon>Bacteria</taxon>
        <taxon>Pseudomonadati</taxon>
        <taxon>Pseudomonadota</taxon>
        <taxon>Gammaproteobacteria</taxon>
        <taxon>Methylococcales</taxon>
        <taxon>Methylococcaceae</taxon>
        <taxon>Methylobacter</taxon>
    </lineage>
</organism>
<accession>A0A8S0Y5K2</accession>
<evidence type="ECO:0000313" key="1">
    <source>
        <dbReference type="EMBL" id="CAA9889268.1"/>
    </source>
</evidence>
<sequence>MVLFGALPLLRRMMGKLCRGIGRVVANIRFLGFLDAECRSQS</sequence>
<name>A0A8S0Y5K2_9GAMM</name>